<dbReference type="EMBL" id="GL379966">
    <property type="protein sequence ID" value="EGT39258.1"/>
    <property type="molecule type" value="Genomic_DNA"/>
</dbReference>
<feature type="transmembrane region" description="Helical" evidence="6">
    <location>
        <begin position="193"/>
        <end position="216"/>
    </location>
</feature>
<dbReference type="GO" id="GO:0004888">
    <property type="term" value="F:transmembrane signaling receptor activity"/>
    <property type="evidence" value="ECO:0007669"/>
    <property type="project" value="InterPro"/>
</dbReference>
<evidence type="ECO:0000256" key="3">
    <source>
        <dbReference type="ARBA" id="ARBA00022692"/>
    </source>
</evidence>
<dbReference type="InterPro" id="IPR052880">
    <property type="entry name" value="NRL-Serpentine_Class_Gamma"/>
</dbReference>
<dbReference type="AlphaFoldDB" id="G0NWU5"/>
<accession>G0NWU5</accession>
<feature type="transmembrane region" description="Helical" evidence="6">
    <location>
        <begin position="120"/>
        <end position="138"/>
    </location>
</feature>
<reference evidence="8" key="1">
    <citation type="submission" date="2011-07" db="EMBL/GenBank/DDBJ databases">
        <authorList>
            <consortium name="Caenorhabditis brenneri Sequencing and Analysis Consortium"/>
            <person name="Wilson R.K."/>
        </authorList>
    </citation>
    <scope>NUCLEOTIDE SEQUENCE [LARGE SCALE GENOMIC DNA]</scope>
    <source>
        <strain evidence="8">PB2801</strain>
    </source>
</reference>
<dbReference type="FunCoup" id="G0NWU5">
    <property type="interactions" value="6"/>
</dbReference>
<feature type="transmembrane region" description="Helical" evidence="6">
    <location>
        <begin position="66"/>
        <end position="88"/>
    </location>
</feature>
<keyword evidence="8" id="KW-1185">Reference proteome</keyword>
<organism evidence="8">
    <name type="scientific">Caenorhabditis brenneri</name>
    <name type="common">Nematode worm</name>
    <dbReference type="NCBI Taxonomy" id="135651"/>
    <lineage>
        <taxon>Eukaryota</taxon>
        <taxon>Metazoa</taxon>
        <taxon>Ecdysozoa</taxon>
        <taxon>Nematoda</taxon>
        <taxon>Chromadorea</taxon>
        <taxon>Rhabditida</taxon>
        <taxon>Rhabditina</taxon>
        <taxon>Rhabditomorpha</taxon>
        <taxon>Rhabditoidea</taxon>
        <taxon>Rhabditidae</taxon>
        <taxon>Peloderinae</taxon>
        <taxon>Caenorhabditis</taxon>
    </lineage>
</organism>
<dbReference type="eggNOG" id="ENOG502THX5">
    <property type="taxonomic scope" value="Eukaryota"/>
</dbReference>
<dbReference type="Proteomes" id="UP000008068">
    <property type="component" value="Unassembled WGS sequence"/>
</dbReference>
<dbReference type="Pfam" id="PF02118">
    <property type="entry name" value="Srg"/>
    <property type="match status" value="1"/>
</dbReference>
<evidence type="ECO:0000256" key="2">
    <source>
        <dbReference type="ARBA" id="ARBA00005692"/>
    </source>
</evidence>
<dbReference type="PANTHER" id="PTHR31114">
    <property type="entry name" value="SERPENTINE RECEPTOR CLASS GAMMA"/>
    <property type="match status" value="1"/>
</dbReference>
<dbReference type="HOGENOM" id="CLU_1103601_0_0_1"/>
<name>G0NWU5_CAEBE</name>
<dbReference type="GO" id="GO:0016020">
    <property type="term" value="C:membrane"/>
    <property type="evidence" value="ECO:0007669"/>
    <property type="project" value="UniProtKB-SubCell"/>
</dbReference>
<keyword evidence="5 6" id="KW-0472">Membrane</keyword>
<evidence type="ECO:0000256" key="5">
    <source>
        <dbReference type="ARBA" id="ARBA00023136"/>
    </source>
</evidence>
<comment type="similarity">
    <text evidence="2 6">Belongs to the nematode receptor-like protein srg family.</text>
</comment>
<evidence type="ECO:0000313" key="8">
    <source>
        <dbReference type="Proteomes" id="UP000008068"/>
    </source>
</evidence>
<dbReference type="InParanoid" id="G0NWU5"/>
<keyword evidence="4 6" id="KW-1133">Transmembrane helix</keyword>
<dbReference type="OrthoDB" id="5785148at2759"/>
<comment type="caution">
    <text evidence="6">Lacks conserved residue(s) required for the propagation of feature annotation.</text>
</comment>
<comment type="subcellular location">
    <subcellularLocation>
        <location evidence="1">Membrane</location>
        <topology evidence="1">Multi-pass membrane protein</topology>
    </subcellularLocation>
</comment>
<sequence length="252" mass="29252">MLHQYMDSNQIRTFRNWNSISDFSGTVYTKHFDDHKATRFSVRLSLVLYRFTSVHFLTSDEKWKRWYSCVPVFGTLYSFAVLTPWWYFGPLVTTVKIVDGQIQKTIDKKGLFTHATINPVFSAFYFLMILLFGVWTTMRLEEKGQKSRSNRHKHFVKRLTRIIVCNSILMSGNLLLLIVIGIAYIFVPPASILQVQMIVVTFTSDMVTLAMPYILFTFDSNIRRLLKLEPSQIPIGMTSCTGRTITNYVVNN</sequence>
<dbReference type="PANTHER" id="PTHR31114:SF3">
    <property type="entry name" value="SERPENTINE RECEPTOR CLASS GAMMA-RELATED"/>
    <property type="match status" value="1"/>
</dbReference>
<gene>
    <name evidence="7" type="ORF">CAEBREN_31995</name>
</gene>
<dbReference type="InterPro" id="IPR000609">
    <property type="entry name" value="7TM_GPCR_serpentine_rcpt_Srg"/>
</dbReference>
<evidence type="ECO:0000256" key="6">
    <source>
        <dbReference type="RuleBase" id="RU280813"/>
    </source>
</evidence>
<keyword evidence="3 6" id="KW-0812">Transmembrane</keyword>
<evidence type="ECO:0000256" key="1">
    <source>
        <dbReference type="ARBA" id="ARBA00004141"/>
    </source>
</evidence>
<evidence type="ECO:0000256" key="4">
    <source>
        <dbReference type="ARBA" id="ARBA00022989"/>
    </source>
</evidence>
<feature type="transmembrane region" description="Helical" evidence="6">
    <location>
        <begin position="159"/>
        <end position="187"/>
    </location>
</feature>
<proteinExistence type="inferred from homology"/>
<evidence type="ECO:0000313" key="7">
    <source>
        <dbReference type="EMBL" id="EGT39258.1"/>
    </source>
</evidence>
<dbReference type="GO" id="GO:0007606">
    <property type="term" value="P:sensory perception of chemical stimulus"/>
    <property type="evidence" value="ECO:0007669"/>
    <property type="project" value="UniProtKB-UniRule"/>
</dbReference>
<protein>
    <recommendedName>
        <fullName evidence="6">Serpentine receptor class gamma</fullName>
    </recommendedName>
</protein>